<reference evidence="4 5" key="1">
    <citation type="journal article" date="2013" name="BMC Genomics">
        <title>The miniature genome of a carnivorous plant Genlisea aurea contains a low number of genes and short non-coding sequences.</title>
        <authorList>
            <person name="Leushkin E.V."/>
            <person name="Sutormin R.A."/>
            <person name="Nabieva E.R."/>
            <person name="Penin A.A."/>
            <person name="Kondrashov A.S."/>
            <person name="Logacheva M.D."/>
        </authorList>
    </citation>
    <scope>NUCLEOTIDE SEQUENCE [LARGE SCALE GENOMIC DNA]</scope>
</reference>
<dbReference type="InterPro" id="IPR036514">
    <property type="entry name" value="SGNH_hydro_sf"/>
</dbReference>
<dbReference type="GO" id="GO:0016788">
    <property type="term" value="F:hydrolase activity, acting on ester bonds"/>
    <property type="evidence" value="ECO:0007669"/>
    <property type="project" value="InterPro"/>
</dbReference>
<comment type="similarity">
    <text evidence="1">Belongs to the 'GDSL' lipolytic enzyme family.</text>
</comment>
<gene>
    <name evidence="4" type="ORF">M569_04424</name>
</gene>
<dbReference type="Proteomes" id="UP000015453">
    <property type="component" value="Unassembled WGS sequence"/>
</dbReference>
<dbReference type="SUPFAM" id="SSF52266">
    <property type="entry name" value="SGNH hydrolase"/>
    <property type="match status" value="1"/>
</dbReference>
<dbReference type="PANTHER" id="PTHR14209:SF19">
    <property type="entry name" value="ISOAMYL ACETATE-HYDROLYZING ESTERASE 1 HOMOLOG"/>
    <property type="match status" value="1"/>
</dbReference>
<evidence type="ECO:0000313" key="5">
    <source>
        <dbReference type="Proteomes" id="UP000015453"/>
    </source>
</evidence>
<name>S8CZ79_9LAMI</name>
<organism evidence="4 5">
    <name type="scientific">Genlisea aurea</name>
    <dbReference type="NCBI Taxonomy" id="192259"/>
    <lineage>
        <taxon>Eukaryota</taxon>
        <taxon>Viridiplantae</taxon>
        <taxon>Streptophyta</taxon>
        <taxon>Embryophyta</taxon>
        <taxon>Tracheophyta</taxon>
        <taxon>Spermatophyta</taxon>
        <taxon>Magnoliopsida</taxon>
        <taxon>eudicotyledons</taxon>
        <taxon>Gunneridae</taxon>
        <taxon>Pentapetalae</taxon>
        <taxon>asterids</taxon>
        <taxon>lamiids</taxon>
        <taxon>Lamiales</taxon>
        <taxon>Lentibulariaceae</taxon>
        <taxon>Genlisea</taxon>
    </lineage>
</organism>
<dbReference type="CDD" id="cd01838">
    <property type="entry name" value="Isoamyl_acetate_hydrolase_like"/>
    <property type="match status" value="1"/>
</dbReference>
<dbReference type="FunFam" id="3.40.50.1110:FF:000002">
    <property type="entry name" value="isoamyl acetate-hydrolyzing esterase 1 homolog"/>
    <property type="match status" value="1"/>
</dbReference>
<sequence length="324" mass="35885">MVPKIYLFGDSITEQSFQNGYWGAALANHFVGKADVVVRGFSGYNTRWALKEIDRVFPEAEHGGDPLAVTVFFGANDACLPDRYAFFQHVPLPEYKQNLTAIFAFIKKRWPSTLVVFITPPPIDEEARILKPYVDNPSGLPERTNEAAGLYAEQCLAAAAECGAPAIDIWKKMQENPSWEKEFLNDGLHLSEKGNKIVLDSVIEKLGEANINIDTLKPQLPTFDDIMEFVFFRWIESQLVFPLGSQEGKCDVISLKCLLRSSALFWPPPIVVALKNLAKGPDASNVHSGELFAVAIASMRDSLGLPDLHSSASLGFSLFFDEVS</sequence>
<keyword evidence="2" id="KW-0378">Hydrolase</keyword>
<evidence type="ECO:0000259" key="3">
    <source>
        <dbReference type="Pfam" id="PF13472"/>
    </source>
</evidence>
<comment type="caution">
    <text evidence="4">The sequence shown here is derived from an EMBL/GenBank/DDBJ whole genome shotgun (WGS) entry which is preliminary data.</text>
</comment>
<feature type="domain" description="SGNH hydrolase-type esterase" evidence="3">
    <location>
        <begin position="7"/>
        <end position="197"/>
    </location>
</feature>
<dbReference type="OrthoDB" id="671439at2759"/>
<dbReference type="AlphaFoldDB" id="S8CZ79"/>
<dbReference type="EMBL" id="AUSU01001721">
    <property type="protein sequence ID" value="EPS70336.1"/>
    <property type="molecule type" value="Genomic_DNA"/>
</dbReference>
<evidence type="ECO:0000256" key="1">
    <source>
        <dbReference type="ARBA" id="ARBA00008668"/>
    </source>
</evidence>
<proteinExistence type="inferred from homology"/>
<protein>
    <recommendedName>
        <fullName evidence="3">SGNH hydrolase-type esterase domain-containing protein</fullName>
    </recommendedName>
</protein>
<dbReference type="InterPro" id="IPR013830">
    <property type="entry name" value="SGNH_hydro"/>
</dbReference>
<dbReference type="InterPro" id="IPR045136">
    <property type="entry name" value="Iah1-like"/>
</dbReference>
<evidence type="ECO:0000313" key="4">
    <source>
        <dbReference type="EMBL" id="EPS70336.1"/>
    </source>
</evidence>
<dbReference type="PANTHER" id="PTHR14209">
    <property type="entry name" value="ISOAMYL ACETATE-HYDROLYZING ESTERASE 1"/>
    <property type="match status" value="1"/>
</dbReference>
<evidence type="ECO:0000256" key="2">
    <source>
        <dbReference type="ARBA" id="ARBA00022801"/>
    </source>
</evidence>
<dbReference type="Gene3D" id="3.40.50.1110">
    <property type="entry name" value="SGNH hydrolase"/>
    <property type="match status" value="1"/>
</dbReference>
<dbReference type="Pfam" id="PF13472">
    <property type="entry name" value="Lipase_GDSL_2"/>
    <property type="match status" value="1"/>
</dbReference>
<accession>S8CZ79</accession>
<keyword evidence="5" id="KW-1185">Reference proteome</keyword>